<dbReference type="PANTHER" id="PTHR43351">
    <property type="entry name" value="L(+)-TARTRATE DEHYDRATASE SUBUNIT BETA"/>
    <property type="match status" value="1"/>
</dbReference>
<dbReference type="Gene3D" id="3.20.130.10">
    <property type="entry name" value="Fe-S hydro-lyase, tartrate dehydratase beta-type, catalytic domain"/>
    <property type="match status" value="1"/>
</dbReference>
<dbReference type="PANTHER" id="PTHR43351:SF2">
    <property type="entry name" value="L(+)-TARTRATE DEHYDRATASE SUBUNIT BETA-RELATED"/>
    <property type="match status" value="1"/>
</dbReference>
<name>A0A1I6DYM8_9FIRM</name>
<dbReference type="SUPFAM" id="SSF117457">
    <property type="entry name" value="FumA C-terminal domain-like"/>
    <property type="match status" value="1"/>
</dbReference>
<dbReference type="STRING" id="39060.SAMN05660706_12153"/>
<dbReference type="RefSeq" id="WP_092484914.1">
    <property type="nucleotide sequence ID" value="NZ_FOYM01000021.1"/>
</dbReference>
<evidence type="ECO:0000256" key="1">
    <source>
        <dbReference type="ARBA" id="ARBA00008876"/>
    </source>
</evidence>
<evidence type="ECO:0000313" key="5">
    <source>
        <dbReference type="Proteomes" id="UP000199584"/>
    </source>
</evidence>
<protein>
    <submittedName>
        <fullName evidence="4">L(+)-tartrate dehydratase beta subunit</fullName>
    </submittedName>
</protein>
<keyword evidence="2" id="KW-0456">Lyase</keyword>
<gene>
    <name evidence="4" type="ORF">SAMN05660706_12153</name>
</gene>
<accession>A0A1I6DYM8</accession>
<evidence type="ECO:0000259" key="3">
    <source>
        <dbReference type="Pfam" id="PF05683"/>
    </source>
</evidence>
<dbReference type="GO" id="GO:0016836">
    <property type="term" value="F:hydro-lyase activity"/>
    <property type="evidence" value="ECO:0007669"/>
    <property type="project" value="InterPro"/>
</dbReference>
<dbReference type="OrthoDB" id="9798978at2"/>
<feature type="domain" description="Fe-S hydro-lyase tartrate dehydratase beta-type catalytic" evidence="3">
    <location>
        <begin position="5"/>
        <end position="177"/>
    </location>
</feature>
<dbReference type="Proteomes" id="UP000199584">
    <property type="component" value="Unassembled WGS sequence"/>
</dbReference>
<dbReference type="InterPro" id="IPR036660">
    <property type="entry name" value="Fe-S_hydroAse_TtdB_cat_sf"/>
</dbReference>
<dbReference type="InterPro" id="IPR004647">
    <property type="entry name" value="Fe-S_hydro-lyase_TtdB-typ_cat"/>
</dbReference>
<comment type="similarity">
    <text evidence="1">Belongs to the class-I fumarase family.</text>
</comment>
<organism evidence="4 5">
    <name type="scientific">Desulfoscipio geothermicus DSM 3669</name>
    <dbReference type="NCBI Taxonomy" id="1121426"/>
    <lineage>
        <taxon>Bacteria</taxon>
        <taxon>Bacillati</taxon>
        <taxon>Bacillota</taxon>
        <taxon>Clostridia</taxon>
        <taxon>Eubacteriales</taxon>
        <taxon>Desulfallaceae</taxon>
        <taxon>Desulfoscipio</taxon>
    </lineage>
</organism>
<dbReference type="AlphaFoldDB" id="A0A1I6DYM8"/>
<dbReference type="EMBL" id="FOYM01000021">
    <property type="protein sequence ID" value="SFR10640.1"/>
    <property type="molecule type" value="Genomic_DNA"/>
</dbReference>
<dbReference type="Pfam" id="PF05683">
    <property type="entry name" value="Fumerase_C"/>
    <property type="match status" value="1"/>
</dbReference>
<reference evidence="5" key="1">
    <citation type="submission" date="2016-10" db="EMBL/GenBank/DDBJ databases">
        <authorList>
            <person name="Varghese N."/>
            <person name="Submissions S."/>
        </authorList>
    </citation>
    <scope>NUCLEOTIDE SEQUENCE [LARGE SCALE GENOMIC DNA]</scope>
    <source>
        <strain evidence="5">DSM 3669</strain>
    </source>
</reference>
<proteinExistence type="inferred from homology"/>
<evidence type="ECO:0000313" key="4">
    <source>
        <dbReference type="EMBL" id="SFR10640.1"/>
    </source>
</evidence>
<sequence>MAEYTLKTPLSEEDVRKLKVGDKVTLEGIIFGIRDANLIRMFDGKVPAPTDLTGAACIHTAPNVRKVGEGKYEPVCIGTTTSSRMDRFTPGLMEQYGVRAIIGKAGMMEASMEAMKKHGGCYLAIVGGAAAWETERILEIEDVWWEDLMPEAIWKFRTKNFGPLIVAMDSYGNNLYFDVKAKAAAKLDDIYKKIGAE</sequence>
<dbReference type="NCBIfam" id="TIGR00723">
    <property type="entry name" value="ttdB_fumA_fumB"/>
    <property type="match status" value="1"/>
</dbReference>
<keyword evidence="5" id="KW-1185">Reference proteome</keyword>
<evidence type="ECO:0000256" key="2">
    <source>
        <dbReference type="ARBA" id="ARBA00023239"/>
    </source>
</evidence>